<keyword evidence="1" id="KW-0732">Signal</keyword>
<comment type="caution">
    <text evidence="6">The sequence shown here is derived from an EMBL/GenBank/DDBJ whole genome shotgun (WGS) entry which is preliminary data.</text>
</comment>
<dbReference type="InterPro" id="IPR032104">
    <property type="entry name" value="Spaetzle"/>
</dbReference>
<organism evidence="6 7">
    <name type="scientific">Artemia franciscana</name>
    <name type="common">Brine shrimp</name>
    <name type="synonym">Artemia sanfranciscana</name>
    <dbReference type="NCBI Taxonomy" id="6661"/>
    <lineage>
        <taxon>Eukaryota</taxon>
        <taxon>Metazoa</taxon>
        <taxon>Ecdysozoa</taxon>
        <taxon>Arthropoda</taxon>
        <taxon>Crustacea</taxon>
        <taxon>Branchiopoda</taxon>
        <taxon>Anostraca</taxon>
        <taxon>Artemiidae</taxon>
        <taxon>Artemia</taxon>
    </lineage>
</organism>
<dbReference type="SUPFAM" id="SSF57501">
    <property type="entry name" value="Cystine-knot cytokines"/>
    <property type="match status" value="1"/>
</dbReference>
<dbReference type="PANTHER" id="PTHR23199">
    <property type="entry name" value="NEUROTROPHIN 1-RELATED"/>
    <property type="match status" value="1"/>
</dbReference>
<evidence type="ECO:0000256" key="3">
    <source>
        <dbReference type="ARBA" id="ARBA00023180"/>
    </source>
</evidence>
<name>A0AA88IEZ2_ARTSF</name>
<dbReference type="EMBL" id="JAVRJZ010000002">
    <property type="protein sequence ID" value="KAK2725511.1"/>
    <property type="molecule type" value="Genomic_DNA"/>
</dbReference>
<dbReference type="GO" id="GO:0005121">
    <property type="term" value="F:Toll binding"/>
    <property type="evidence" value="ECO:0007669"/>
    <property type="project" value="TreeGrafter"/>
</dbReference>
<feature type="domain" description="Spaetzle" evidence="5">
    <location>
        <begin position="247"/>
        <end position="341"/>
    </location>
</feature>
<evidence type="ECO:0000256" key="2">
    <source>
        <dbReference type="ARBA" id="ARBA00023157"/>
    </source>
</evidence>
<dbReference type="AlphaFoldDB" id="A0AA88IEZ2"/>
<dbReference type="Gene3D" id="2.10.90.10">
    <property type="entry name" value="Cystine-knot cytokines"/>
    <property type="match status" value="1"/>
</dbReference>
<dbReference type="GO" id="GO:0005615">
    <property type="term" value="C:extracellular space"/>
    <property type="evidence" value="ECO:0007669"/>
    <property type="project" value="UniProtKB-ARBA"/>
</dbReference>
<evidence type="ECO:0000256" key="4">
    <source>
        <dbReference type="SAM" id="MobiDB-lite"/>
    </source>
</evidence>
<gene>
    <name evidence="6" type="ORF">QYM36_000115</name>
</gene>
<feature type="region of interest" description="Disordered" evidence="4">
    <location>
        <begin position="1"/>
        <end position="150"/>
    </location>
</feature>
<dbReference type="InterPro" id="IPR029034">
    <property type="entry name" value="Cystine-knot_cytokine"/>
</dbReference>
<keyword evidence="3" id="KW-0325">Glycoprotein</keyword>
<dbReference type="GO" id="GO:0021556">
    <property type="term" value="P:central nervous system formation"/>
    <property type="evidence" value="ECO:0007669"/>
    <property type="project" value="TreeGrafter"/>
</dbReference>
<reference evidence="6" key="1">
    <citation type="submission" date="2023-07" db="EMBL/GenBank/DDBJ databases">
        <title>Chromosome-level genome assembly of Artemia franciscana.</title>
        <authorList>
            <person name="Jo E."/>
        </authorList>
    </citation>
    <scope>NUCLEOTIDE SEQUENCE</scope>
    <source>
        <tissue evidence="6">Whole body</tissue>
    </source>
</reference>
<dbReference type="Proteomes" id="UP001187531">
    <property type="component" value="Unassembled WGS sequence"/>
</dbReference>
<dbReference type="PANTHER" id="PTHR23199:SF12">
    <property type="entry name" value="NEUROTROPHIN 1-RELATED"/>
    <property type="match status" value="1"/>
</dbReference>
<sequence length="344" mass="39859">MRTEPSDYTYSKEAPYDTPVYTPKYESPGYSKPGYDYSTEKYRPSYKPEYNYKDKYNKPESSYGPSVYTEKYDSSYSKPGYGDTTEKYGSNYKAEYKQKGKHDHKPDNHKYDHKEDYVYKSKSDSGYKQHSKPGYKHNSEHKPSSKASYGGSTAYNKPSYCDPTYAPACAKDKGAIFCFDDYEYPKYEIEAAIEKDYEFINKYSDVASQSADDLVDTIDSYQETKFNYDFFHPDTFDKSHWSGPEGYICPSSVGYVQPFRARNAVGQWRVIVQDVKYYTQTIRTEACRDPDTDCRLVAPCFKSSCTQKHIYERLLSWDPCNPDQGLFVDVFKVPSACSCHVPEY</sequence>
<dbReference type="GO" id="GO:0008083">
    <property type="term" value="F:growth factor activity"/>
    <property type="evidence" value="ECO:0007669"/>
    <property type="project" value="TreeGrafter"/>
</dbReference>
<evidence type="ECO:0000313" key="6">
    <source>
        <dbReference type="EMBL" id="KAK2725511.1"/>
    </source>
</evidence>
<accession>A0AA88IEZ2</accession>
<dbReference type="GO" id="GO:0045087">
    <property type="term" value="P:innate immune response"/>
    <property type="evidence" value="ECO:0007669"/>
    <property type="project" value="TreeGrafter"/>
</dbReference>
<protein>
    <recommendedName>
        <fullName evidence="5">Spaetzle domain-containing protein</fullName>
    </recommendedName>
</protein>
<evidence type="ECO:0000313" key="7">
    <source>
        <dbReference type="Proteomes" id="UP001187531"/>
    </source>
</evidence>
<keyword evidence="2" id="KW-1015">Disulfide bond</keyword>
<evidence type="ECO:0000259" key="5">
    <source>
        <dbReference type="Pfam" id="PF16077"/>
    </source>
</evidence>
<feature type="compositionally biased region" description="Basic and acidic residues" evidence="4">
    <location>
        <begin position="94"/>
        <end position="127"/>
    </location>
</feature>
<dbReference type="FunFam" id="2.10.90.10:FF:000035">
    <property type="entry name" value="Spz1"/>
    <property type="match status" value="1"/>
</dbReference>
<proteinExistence type="predicted"/>
<keyword evidence="7" id="KW-1185">Reference proteome</keyword>
<dbReference type="Pfam" id="PF16077">
    <property type="entry name" value="Spaetzle"/>
    <property type="match status" value="1"/>
</dbReference>
<dbReference type="InterPro" id="IPR052444">
    <property type="entry name" value="Spz/Toll_ligand-like"/>
</dbReference>
<evidence type="ECO:0000256" key="1">
    <source>
        <dbReference type="ARBA" id="ARBA00022729"/>
    </source>
</evidence>